<organism evidence="1 2">
    <name type="scientific">Trichuris muris</name>
    <name type="common">Mouse whipworm</name>
    <dbReference type="NCBI Taxonomy" id="70415"/>
    <lineage>
        <taxon>Eukaryota</taxon>
        <taxon>Metazoa</taxon>
        <taxon>Ecdysozoa</taxon>
        <taxon>Nematoda</taxon>
        <taxon>Enoplea</taxon>
        <taxon>Dorylaimia</taxon>
        <taxon>Trichinellida</taxon>
        <taxon>Trichuridae</taxon>
        <taxon>Trichuris</taxon>
    </lineage>
</organism>
<keyword evidence="1" id="KW-1185">Reference proteome</keyword>
<evidence type="ECO:0000313" key="1">
    <source>
        <dbReference type="Proteomes" id="UP000046395"/>
    </source>
</evidence>
<dbReference type="WBParaSite" id="TMUE_1000004806.1">
    <property type="protein sequence ID" value="TMUE_1000004806.1"/>
    <property type="gene ID" value="WBGene00293465"/>
</dbReference>
<reference evidence="2" key="1">
    <citation type="submission" date="2019-12" db="UniProtKB">
        <authorList>
            <consortium name="WormBaseParasite"/>
        </authorList>
    </citation>
    <scope>IDENTIFICATION</scope>
</reference>
<proteinExistence type="predicted"/>
<name>A0A5S6QBU5_TRIMR</name>
<accession>A0A5S6QBU5</accession>
<evidence type="ECO:0000313" key="2">
    <source>
        <dbReference type="WBParaSite" id="TMUE_1000004806.1"/>
    </source>
</evidence>
<dbReference type="Proteomes" id="UP000046395">
    <property type="component" value="Unassembled WGS sequence"/>
</dbReference>
<sequence>MSLVERSGRPWRFCNTETQATVVPPMARDFRLPLDIWQSITFEAVFQFTRHNSQLRGEGDYLNQNISLSGPTHLAAGAPNGGRQMTVFASPDNWSCTAVSLHAAHAAMQTDVLTLRSTRSEAFAQEGENLQMGHFSDIFGNKRFTSAAIHKPRTNKTSRHVQRFGVEQLDSGASC</sequence>
<protein>
    <submittedName>
        <fullName evidence="2">Uncharacterized protein</fullName>
    </submittedName>
</protein>
<dbReference type="AlphaFoldDB" id="A0A5S6QBU5"/>